<dbReference type="PANTHER" id="PTHR31451:SF39">
    <property type="entry name" value="MANNAN ENDO-1,4-BETA-MANNOSIDASE 1"/>
    <property type="match status" value="1"/>
</dbReference>
<feature type="signal peptide" evidence="1">
    <location>
        <begin position="1"/>
        <end position="25"/>
    </location>
</feature>
<keyword evidence="3" id="KW-1185">Reference proteome</keyword>
<organism evidence="2 3">
    <name type="scientific">Geitlerinema calcuttense NRMC-F 0142</name>
    <dbReference type="NCBI Taxonomy" id="2922238"/>
    <lineage>
        <taxon>Bacteria</taxon>
        <taxon>Bacillati</taxon>
        <taxon>Cyanobacteriota</taxon>
        <taxon>Cyanophyceae</taxon>
        <taxon>Geitlerinematales</taxon>
        <taxon>Geitlerinemataceae</taxon>
        <taxon>Geitlerinema</taxon>
    </lineage>
</organism>
<dbReference type="Gene3D" id="3.20.20.80">
    <property type="entry name" value="Glycosidases"/>
    <property type="match status" value="1"/>
</dbReference>
<gene>
    <name evidence="2" type="ORF">QQ055_01880</name>
</gene>
<dbReference type="InterPro" id="IPR045053">
    <property type="entry name" value="MAN-like"/>
</dbReference>
<evidence type="ECO:0000256" key="1">
    <source>
        <dbReference type="SAM" id="SignalP"/>
    </source>
</evidence>
<feature type="chain" id="PRO_5046863269" evidence="1">
    <location>
        <begin position="26"/>
        <end position="491"/>
    </location>
</feature>
<dbReference type="Proteomes" id="UP001230986">
    <property type="component" value="Unassembled WGS sequence"/>
</dbReference>
<dbReference type="EMBL" id="JASVEJ010000006">
    <property type="protein sequence ID" value="MDL5056224.1"/>
    <property type="molecule type" value="Genomic_DNA"/>
</dbReference>
<dbReference type="PANTHER" id="PTHR31451">
    <property type="match status" value="1"/>
</dbReference>
<name>A0ABT7LW47_9CYAN</name>
<dbReference type="InterPro" id="IPR017853">
    <property type="entry name" value="GH"/>
</dbReference>
<reference evidence="2 3" key="1">
    <citation type="submission" date="2023-06" db="EMBL/GenBank/DDBJ databases">
        <title>Whole genome sequence of Oscillatoria calcuttensis NRMC-F 0142.</title>
        <authorList>
            <person name="Shakena Fathima T."/>
            <person name="Muralitharan G."/>
            <person name="Thajuddin N."/>
        </authorList>
    </citation>
    <scope>NUCLEOTIDE SEQUENCE [LARGE SCALE GENOMIC DNA]</scope>
    <source>
        <strain evidence="2 3">NRMC-F 0142</strain>
    </source>
</reference>
<sequence>MRSGFIAVILAAIALLFSVQESSLAQTEITLPTYQGYISVSPNGRYFVDEAGQGFIVIGQNDGVPWPGLVTLLNNLSPEATENYIIDLREHGINVSRVMIEYSQAPHTYLENPVGTFSPAMVAFWDDFIALAERHGLYLLLTPYDTFWQAANWDRYPYNAALGGPCETRRDWLTSRPCIDAHKQRWRFILERWGGSPNIMAWDIMNEIDIWWDATADEIRAYIDEMAVFIRETETAAWGRSRMLTVSSAASVPDGELGRIIYNHPLLDFANTHLYIGPDIKAPTDPIGAGPMMAGGVVLSIQAINDNRPYLDTESGPIDSWIGDPAFDAEYHHNMSWAHLAAGGAGSGMRWPYTTPHWILPEMRDNLLGLARFASQVDWANFPSQPITSNILIDDRNILRAGASDGRSAIVWLLLDTRGDRQPSFEGRTLMINRTFEDGDYNVQFWETYSGTPMQTVSVTVTGGQLRLELPAFDNWADLRDLALLITPQAN</sequence>
<proteinExistence type="predicted"/>
<comment type="caution">
    <text evidence="2">The sequence shown here is derived from an EMBL/GenBank/DDBJ whole genome shotgun (WGS) entry which is preliminary data.</text>
</comment>
<dbReference type="RefSeq" id="WP_285965083.1">
    <property type="nucleotide sequence ID" value="NZ_JASVEJ010000006.1"/>
</dbReference>
<evidence type="ECO:0000313" key="3">
    <source>
        <dbReference type="Proteomes" id="UP001230986"/>
    </source>
</evidence>
<evidence type="ECO:0000313" key="2">
    <source>
        <dbReference type="EMBL" id="MDL5056224.1"/>
    </source>
</evidence>
<keyword evidence="1" id="KW-0732">Signal</keyword>
<accession>A0ABT7LW47</accession>
<protein>
    <submittedName>
        <fullName evidence="2">Cellulase family glycosylhydrolase</fullName>
    </submittedName>
</protein>
<dbReference type="SUPFAM" id="SSF51445">
    <property type="entry name" value="(Trans)glycosidases"/>
    <property type="match status" value="1"/>
</dbReference>